<gene>
    <name evidence="1" type="ORF">EYF80_008433</name>
</gene>
<comment type="caution">
    <text evidence="1">The sequence shown here is derived from an EMBL/GenBank/DDBJ whole genome shotgun (WGS) entry which is preliminary data.</text>
</comment>
<name>A0A4Z2IUF8_9TELE</name>
<dbReference type="AlphaFoldDB" id="A0A4Z2IUF8"/>
<protein>
    <submittedName>
        <fullName evidence="1">Uncharacterized protein</fullName>
    </submittedName>
</protein>
<evidence type="ECO:0000313" key="2">
    <source>
        <dbReference type="Proteomes" id="UP000314294"/>
    </source>
</evidence>
<dbReference type="Proteomes" id="UP000314294">
    <property type="component" value="Unassembled WGS sequence"/>
</dbReference>
<accession>A0A4Z2IUF8</accession>
<reference evidence="1 2" key="1">
    <citation type="submission" date="2019-03" db="EMBL/GenBank/DDBJ databases">
        <title>First draft genome of Liparis tanakae, snailfish: a comprehensive survey of snailfish specific genes.</title>
        <authorList>
            <person name="Kim W."/>
            <person name="Song I."/>
            <person name="Jeong J.-H."/>
            <person name="Kim D."/>
            <person name="Kim S."/>
            <person name="Ryu S."/>
            <person name="Song J.Y."/>
            <person name="Lee S.K."/>
        </authorList>
    </citation>
    <scope>NUCLEOTIDE SEQUENCE [LARGE SCALE GENOMIC DNA]</scope>
    <source>
        <tissue evidence="1">Muscle</tissue>
    </source>
</reference>
<keyword evidence="2" id="KW-1185">Reference proteome</keyword>
<sequence>MWLDSRHHNAEWYLGSKVKDIDQGLLAINPPVEVTRHLFLASVEGSLPVGYTDKHVCDVPDRGRECGFEEENADLRCDAAESGETAELDAWDGKQIKGK</sequence>
<proteinExistence type="predicted"/>
<organism evidence="1 2">
    <name type="scientific">Liparis tanakae</name>
    <name type="common">Tanaka's snailfish</name>
    <dbReference type="NCBI Taxonomy" id="230148"/>
    <lineage>
        <taxon>Eukaryota</taxon>
        <taxon>Metazoa</taxon>
        <taxon>Chordata</taxon>
        <taxon>Craniata</taxon>
        <taxon>Vertebrata</taxon>
        <taxon>Euteleostomi</taxon>
        <taxon>Actinopterygii</taxon>
        <taxon>Neopterygii</taxon>
        <taxon>Teleostei</taxon>
        <taxon>Neoteleostei</taxon>
        <taxon>Acanthomorphata</taxon>
        <taxon>Eupercaria</taxon>
        <taxon>Perciformes</taxon>
        <taxon>Cottioidei</taxon>
        <taxon>Cottales</taxon>
        <taxon>Liparidae</taxon>
        <taxon>Liparis</taxon>
    </lineage>
</organism>
<dbReference type="EMBL" id="SRLO01000047">
    <property type="protein sequence ID" value="TNN81377.1"/>
    <property type="molecule type" value="Genomic_DNA"/>
</dbReference>
<evidence type="ECO:0000313" key="1">
    <source>
        <dbReference type="EMBL" id="TNN81377.1"/>
    </source>
</evidence>
<dbReference type="OrthoDB" id="3263820at2759"/>